<dbReference type="KEGG" id="sre:PTSG_01559"/>
<keyword evidence="2" id="KW-0472">Membrane</keyword>
<dbReference type="eggNOG" id="ENOG502S3RM">
    <property type="taxonomic scope" value="Eukaryota"/>
</dbReference>
<name>F2U0P9_SALR5</name>
<feature type="signal peptide" evidence="3">
    <location>
        <begin position="1"/>
        <end position="24"/>
    </location>
</feature>
<dbReference type="STRING" id="946362.F2U0P9"/>
<dbReference type="AlphaFoldDB" id="F2U0P9"/>
<proteinExistence type="predicted"/>
<evidence type="ECO:0008006" key="6">
    <source>
        <dbReference type="Google" id="ProtNLM"/>
    </source>
</evidence>
<protein>
    <recommendedName>
        <fullName evidence="6">PhoD-like phosphatase metallophosphatase domain-containing protein</fullName>
    </recommendedName>
</protein>
<feature type="compositionally biased region" description="Low complexity" evidence="1">
    <location>
        <begin position="68"/>
        <end position="79"/>
    </location>
</feature>
<dbReference type="RefSeq" id="XP_004997538.1">
    <property type="nucleotide sequence ID" value="XM_004997481.1"/>
</dbReference>
<sequence length="616" mass="68082">MGRQWQVVAVAAVLAAVCMATARADPRVLAAKEVESFLLANGRVTTTSARVLYDILLDKQQEAPPQPNTSTNNNDNNKQQTEEQASDDHDHDDDNTTANIKNDGSEFTLYYKLTTGDASDGGSVVARGTLDTTRLPNALVLNKGLRPCSKYTLAVTDAHGITVGVSRIHTECPGRDMAMDAVVVSCDRYLEDHDDEFVALLDASLTGNETMFHIGDQLYLDLPRKALAHASFPEAYQHVRRLYHKSWTRPAMASILRKASHIMLPDDHDIFNALSPGVLKTHAVDMAFIKAAHLAVLLFQRQLSHDIVLDVEALLRGEVDDTALFAHTTVDDALVSNGVGVFLLDLRYHRALAENEAHPTLVGTGQLARFTSTIEAWRQDKDVSNILVLTNLPLMYPNTFMADIVEVVEHDLYPNHRSYHASEDALLSPLFRAAREKHVTIAAGDLHMTASMTMCQRIGSDDTDDDTNHQHAHESTTTTSSSSSTTTTCIPALVSSSITKGSEGIRGFIITLFDSLVLLAPWPTFSVEDRHYSLRFHDMKLINNFLRITVPTAGAEPTYAFTVRQHNWAFMLYHNVMLHTSVVFLLGGIAFLLFVLGRALVRCCCCPPRPAKVKRQ</sequence>
<feature type="region of interest" description="Disordered" evidence="1">
    <location>
        <begin position="61"/>
        <end position="100"/>
    </location>
</feature>
<organism evidence="5">
    <name type="scientific">Salpingoeca rosetta (strain ATCC 50818 / BSB-021)</name>
    <dbReference type="NCBI Taxonomy" id="946362"/>
    <lineage>
        <taxon>Eukaryota</taxon>
        <taxon>Choanoflagellata</taxon>
        <taxon>Craspedida</taxon>
        <taxon>Salpingoecidae</taxon>
        <taxon>Salpingoeca</taxon>
    </lineage>
</organism>
<keyword evidence="5" id="KW-1185">Reference proteome</keyword>
<dbReference type="PANTHER" id="PTHR37031">
    <property type="entry name" value="METALLOPHOSPHATASE BINDING DOMAIN PROTEIN"/>
    <property type="match status" value="1"/>
</dbReference>
<dbReference type="Gene3D" id="3.60.21.70">
    <property type="entry name" value="PhoD-like phosphatase"/>
    <property type="match status" value="1"/>
</dbReference>
<dbReference type="PANTHER" id="PTHR37031:SF2">
    <property type="entry name" value="PHOD-LIKE PHOSPHATASE METALLOPHOSPHATASE DOMAIN-CONTAINING PROTEIN"/>
    <property type="match status" value="1"/>
</dbReference>
<accession>F2U0P9</accession>
<dbReference type="InterPro" id="IPR038607">
    <property type="entry name" value="PhoD-like_sf"/>
</dbReference>
<dbReference type="Proteomes" id="UP000007799">
    <property type="component" value="Unassembled WGS sequence"/>
</dbReference>
<feature type="compositionally biased region" description="Low complexity" evidence="1">
    <location>
        <begin position="475"/>
        <end position="487"/>
    </location>
</feature>
<keyword evidence="3" id="KW-0732">Signal</keyword>
<dbReference type="EMBL" id="GL832958">
    <property type="protein sequence ID" value="EGD80977.1"/>
    <property type="molecule type" value="Genomic_DNA"/>
</dbReference>
<reference evidence="4" key="1">
    <citation type="submission" date="2009-08" db="EMBL/GenBank/DDBJ databases">
        <title>Annotation of Salpingoeca rosetta.</title>
        <authorList>
            <consortium name="The Broad Institute Genome Sequencing Platform"/>
            <person name="Russ C."/>
            <person name="Cuomo C."/>
            <person name="Burger G."/>
            <person name="Gray M.W."/>
            <person name="Holland P.W.H."/>
            <person name="King N."/>
            <person name="Lang F.B.F."/>
            <person name="Roger A.J."/>
            <person name="Ruiz-Trillo I."/>
            <person name="Young S.K."/>
            <person name="Zeng Q."/>
            <person name="Gargeya S."/>
            <person name="Alvarado L."/>
            <person name="Berlin A."/>
            <person name="Chapman S.B."/>
            <person name="Chen Z."/>
            <person name="Freedman E."/>
            <person name="Gellesch M."/>
            <person name="Goldberg J."/>
            <person name="Griggs A."/>
            <person name="Gujja S."/>
            <person name="Heilman E."/>
            <person name="Heiman D."/>
            <person name="Howarth C."/>
            <person name="Mehta T."/>
            <person name="Neiman D."/>
            <person name="Pearson M."/>
            <person name="Roberts A."/>
            <person name="Saif S."/>
            <person name="Shea T."/>
            <person name="Shenoy N."/>
            <person name="Sisk P."/>
            <person name="Stolte C."/>
            <person name="Sykes S."/>
            <person name="White J."/>
            <person name="Yandava C."/>
            <person name="Haas B."/>
            <person name="Nusbaum C."/>
            <person name="Birren B."/>
        </authorList>
    </citation>
    <scope>NUCLEOTIDE SEQUENCE [LARGE SCALE GENOMIC DNA]</scope>
    <source>
        <strain evidence="4">ATCC 50818</strain>
    </source>
</reference>
<feature type="region of interest" description="Disordered" evidence="1">
    <location>
        <begin position="457"/>
        <end position="487"/>
    </location>
</feature>
<keyword evidence="2" id="KW-0812">Transmembrane</keyword>
<evidence type="ECO:0000256" key="2">
    <source>
        <dbReference type="SAM" id="Phobius"/>
    </source>
</evidence>
<dbReference type="InParanoid" id="F2U0P9"/>
<feature type="chain" id="PRO_5003290639" description="PhoD-like phosphatase metallophosphatase domain-containing protein" evidence="3">
    <location>
        <begin position="25"/>
        <end position="616"/>
    </location>
</feature>
<dbReference type="OrthoDB" id="2419400at2759"/>
<feature type="transmembrane region" description="Helical" evidence="2">
    <location>
        <begin position="576"/>
        <end position="601"/>
    </location>
</feature>
<evidence type="ECO:0000313" key="5">
    <source>
        <dbReference type="Proteomes" id="UP000007799"/>
    </source>
</evidence>
<dbReference type="GeneID" id="16078133"/>
<keyword evidence="2" id="KW-1133">Transmembrane helix</keyword>
<evidence type="ECO:0000256" key="3">
    <source>
        <dbReference type="SAM" id="SignalP"/>
    </source>
</evidence>
<gene>
    <name evidence="4" type="ORF">PTSG_01559</name>
</gene>
<evidence type="ECO:0000256" key="1">
    <source>
        <dbReference type="SAM" id="MobiDB-lite"/>
    </source>
</evidence>
<evidence type="ECO:0000313" key="4">
    <source>
        <dbReference type="EMBL" id="EGD80977.1"/>
    </source>
</evidence>